<evidence type="ECO:0000313" key="2">
    <source>
        <dbReference type="Proteomes" id="UP000634522"/>
    </source>
</evidence>
<accession>A0ABX1NJG9</accession>
<proteinExistence type="predicted"/>
<gene>
    <name evidence="1" type="ORF">GPA27_17845</name>
</gene>
<comment type="caution">
    <text evidence="1">The sequence shown here is derived from an EMBL/GenBank/DDBJ whole genome shotgun (WGS) entry which is preliminary data.</text>
</comment>
<evidence type="ECO:0000313" key="1">
    <source>
        <dbReference type="EMBL" id="NMF99245.1"/>
    </source>
</evidence>
<name>A0ABX1NJG9_9RHOO</name>
<reference evidence="1 2" key="1">
    <citation type="submission" date="2019-12" db="EMBL/GenBank/DDBJ databases">
        <title>Comparative genomics gives insights into the taxonomy of the Azoarcus-Aromatoleum group and reveals separate origins of nif in the plant-associated Azoarcus and non-plant-associated Aromatoleum sub-groups.</title>
        <authorList>
            <person name="Lafos M."/>
            <person name="Maluk M."/>
            <person name="Batista M."/>
            <person name="Junghare M."/>
            <person name="Carmona M."/>
            <person name="Faoro H."/>
            <person name="Cruz L.M."/>
            <person name="Battistoni F."/>
            <person name="De Souza E."/>
            <person name="Pedrosa F."/>
            <person name="Chen W.-M."/>
            <person name="Poole P.S."/>
            <person name="Dixon R.A."/>
            <person name="James E.K."/>
        </authorList>
    </citation>
    <scope>NUCLEOTIDE SEQUENCE [LARGE SCALE GENOMIC DNA]</scope>
    <source>
        <strain evidence="1 2">T</strain>
    </source>
</reference>
<dbReference type="EMBL" id="WTVS01000041">
    <property type="protein sequence ID" value="NMF99245.1"/>
    <property type="molecule type" value="Genomic_DNA"/>
</dbReference>
<sequence>MDLTRDFVRAKSPCTNGFRWFLRHYGDGGNYQELLDALVADNRAADACWLMEQFGPTDAVLVVDSIDANALVYPGTIEVRGNIDVGDVLHVG</sequence>
<keyword evidence="2" id="KW-1185">Reference proteome</keyword>
<feature type="non-terminal residue" evidence="1">
    <location>
        <position position="92"/>
    </location>
</feature>
<organism evidence="1 2">
    <name type="scientific">Aromatoleum toluolicum</name>
    <dbReference type="NCBI Taxonomy" id="90060"/>
    <lineage>
        <taxon>Bacteria</taxon>
        <taxon>Pseudomonadati</taxon>
        <taxon>Pseudomonadota</taxon>
        <taxon>Betaproteobacteria</taxon>
        <taxon>Rhodocyclales</taxon>
        <taxon>Rhodocyclaceae</taxon>
        <taxon>Aromatoleum</taxon>
    </lineage>
</organism>
<dbReference type="Proteomes" id="UP000634522">
    <property type="component" value="Unassembled WGS sequence"/>
</dbReference>
<protein>
    <submittedName>
        <fullName evidence="1">Uncharacterized protein</fullName>
    </submittedName>
</protein>